<feature type="compositionally biased region" description="Polar residues" evidence="1">
    <location>
        <begin position="1"/>
        <end position="22"/>
    </location>
</feature>
<dbReference type="OrthoDB" id="10505416at2759"/>
<dbReference type="AlphaFoldDB" id="A0A8K0R0S9"/>
<feature type="compositionally biased region" description="Basic and acidic residues" evidence="1">
    <location>
        <begin position="114"/>
        <end position="124"/>
    </location>
</feature>
<proteinExistence type="predicted"/>
<organism evidence="2 3">
    <name type="scientific">Paraphoma chrysanthemicola</name>
    <dbReference type="NCBI Taxonomy" id="798071"/>
    <lineage>
        <taxon>Eukaryota</taxon>
        <taxon>Fungi</taxon>
        <taxon>Dikarya</taxon>
        <taxon>Ascomycota</taxon>
        <taxon>Pezizomycotina</taxon>
        <taxon>Dothideomycetes</taxon>
        <taxon>Pleosporomycetidae</taxon>
        <taxon>Pleosporales</taxon>
        <taxon>Pleosporineae</taxon>
        <taxon>Phaeosphaeriaceae</taxon>
        <taxon>Paraphoma</taxon>
    </lineage>
</organism>
<comment type="caution">
    <text evidence="2">The sequence shown here is derived from an EMBL/GenBank/DDBJ whole genome shotgun (WGS) entry which is preliminary data.</text>
</comment>
<keyword evidence="3" id="KW-1185">Reference proteome</keyword>
<evidence type="ECO:0000256" key="1">
    <source>
        <dbReference type="SAM" id="MobiDB-lite"/>
    </source>
</evidence>
<feature type="compositionally biased region" description="Acidic residues" evidence="1">
    <location>
        <begin position="41"/>
        <end position="113"/>
    </location>
</feature>
<reference evidence="2" key="1">
    <citation type="journal article" date="2021" name="Nat. Commun.">
        <title>Genetic determinants of endophytism in the Arabidopsis root mycobiome.</title>
        <authorList>
            <person name="Mesny F."/>
            <person name="Miyauchi S."/>
            <person name="Thiergart T."/>
            <person name="Pickel B."/>
            <person name="Atanasova L."/>
            <person name="Karlsson M."/>
            <person name="Huettel B."/>
            <person name="Barry K.W."/>
            <person name="Haridas S."/>
            <person name="Chen C."/>
            <person name="Bauer D."/>
            <person name="Andreopoulos W."/>
            <person name="Pangilinan J."/>
            <person name="LaButti K."/>
            <person name="Riley R."/>
            <person name="Lipzen A."/>
            <person name="Clum A."/>
            <person name="Drula E."/>
            <person name="Henrissat B."/>
            <person name="Kohler A."/>
            <person name="Grigoriev I.V."/>
            <person name="Martin F.M."/>
            <person name="Hacquard S."/>
        </authorList>
    </citation>
    <scope>NUCLEOTIDE SEQUENCE</scope>
    <source>
        <strain evidence="2">MPI-SDFR-AT-0120</strain>
    </source>
</reference>
<dbReference type="EMBL" id="JAGMVJ010000014">
    <property type="protein sequence ID" value="KAH7082189.1"/>
    <property type="molecule type" value="Genomic_DNA"/>
</dbReference>
<sequence length="332" mass="36185">MSFTNSSLAGEINLQSTDTVRVNGQEGARLLSQKDGKSGEEYADADGEYDEDGEVSADDESVDSESDEEEEEADYSVQDSENDEIDGSDEDNIEVEAESSSEQEEGDDSEEAEERLVTKSDVHCQIEVPGETESRVKSEESSEQQHALESHVKVANASTHRKFEVHEVNQQVKGALHAASHALSAVVAHAGHGNQRCDMSKVAVQCNTSSYTAHGDINYFDHAIEHHESEYTTRSESTTYAESITSQPVHNKKPGVMRGFTDKAKANLKDEEKRNSAIHMIQTGAQSARFGRVIDEVATSGTEIMDARKKGKMAVGKKVAQVAVKVAAKAYL</sequence>
<gene>
    <name evidence="2" type="ORF">FB567DRAFT_551171</name>
</gene>
<feature type="region of interest" description="Disordered" evidence="1">
    <location>
        <begin position="1"/>
        <end position="152"/>
    </location>
</feature>
<evidence type="ECO:0000313" key="2">
    <source>
        <dbReference type="EMBL" id="KAH7082189.1"/>
    </source>
</evidence>
<protein>
    <submittedName>
        <fullName evidence="2">Uncharacterized protein</fullName>
    </submittedName>
</protein>
<evidence type="ECO:0000313" key="3">
    <source>
        <dbReference type="Proteomes" id="UP000813461"/>
    </source>
</evidence>
<accession>A0A8K0R0S9</accession>
<name>A0A8K0R0S9_9PLEO</name>
<dbReference type="Proteomes" id="UP000813461">
    <property type="component" value="Unassembled WGS sequence"/>
</dbReference>